<name>A0ABT9M606_9THEO</name>
<dbReference type="PROSITE" id="PS01054">
    <property type="entry name" value="TRANSALDOLASE_1"/>
    <property type="match status" value="1"/>
</dbReference>
<keyword evidence="2" id="KW-0704">Schiff base</keyword>
<evidence type="ECO:0000256" key="1">
    <source>
        <dbReference type="ARBA" id="ARBA00004496"/>
    </source>
</evidence>
<dbReference type="Pfam" id="PF00923">
    <property type="entry name" value="TAL_FSA"/>
    <property type="match status" value="1"/>
</dbReference>
<dbReference type="PANTHER" id="PTHR10683:SF28">
    <property type="entry name" value="TRANSALDOLASE C"/>
    <property type="match status" value="1"/>
</dbReference>
<dbReference type="InterPro" id="IPR018225">
    <property type="entry name" value="Transaldolase_AS"/>
</dbReference>
<evidence type="ECO:0000313" key="4">
    <source>
        <dbReference type="Proteomes" id="UP001223886"/>
    </source>
</evidence>
<dbReference type="CDD" id="cd00956">
    <property type="entry name" value="Transaldolase_FSA"/>
    <property type="match status" value="1"/>
</dbReference>
<dbReference type="InterPro" id="IPR013785">
    <property type="entry name" value="Aldolase_TIM"/>
</dbReference>
<dbReference type="Proteomes" id="UP001223886">
    <property type="component" value="Unassembled WGS sequence"/>
</dbReference>
<keyword evidence="4" id="KW-1185">Reference proteome</keyword>
<gene>
    <name evidence="3" type="ORF">J2S24_002065</name>
</gene>
<dbReference type="PROSITE" id="PS00958">
    <property type="entry name" value="TRANSALDOLASE_2"/>
    <property type="match status" value="1"/>
</dbReference>
<evidence type="ECO:0000256" key="2">
    <source>
        <dbReference type="ARBA" id="ARBA00023270"/>
    </source>
</evidence>
<sequence>MELYLDTADIDEIKSAFNIGIVKGVTTNPTILLKTRKSRENSIRDILKYSKGMVYVQTVSEKYEDIMSEVQSLLEFDNKRIGIKIPVTPDGIKAIKELSDKSIKTIATAVFTTSQAVVSALAGADYIAPYINRMEQNEIDAINIIKEIRNIYEMNNIETKILAASFRNMEQIMRVIKAGAHAVTISYELFCEMFNNYLTEKSINKFKEDWDELNDKLKNSF</sequence>
<comment type="caution">
    <text evidence="3">The sequence shown here is derived from an EMBL/GenBank/DDBJ whole genome shotgun (WGS) entry which is preliminary data.</text>
</comment>
<accession>A0ABT9M606</accession>
<organism evidence="3 4">
    <name type="scientific">Thermoanaerobacter pentosaceus</name>
    <dbReference type="NCBI Taxonomy" id="694059"/>
    <lineage>
        <taxon>Bacteria</taxon>
        <taxon>Bacillati</taxon>
        <taxon>Bacillota</taxon>
        <taxon>Clostridia</taxon>
        <taxon>Thermoanaerobacterales</taxon>
        <taxon>Thermoanaerobacteraceae</taxon>
        <taxon>Thermoanaerobacter</taxon>
    </lineage>
</organism>
<dbReference type="InterPro" id="IPR001585">
    <property type="entry name" value="TAL/FSA"/>
</dbReference>
<proteinExistence type="predicted"/>
<reference evidence="3 4" key="1">
    <citation type="submission" date="2023-07" db="EMBL/GenBank/DDBJ databases">
        <title>Genomic Encyclopedia of Type Strains, Phase IV (KMG-IV): sequencing the most valuable type-strain genomes for metagenomic binning, comparative biology and taxonomic classification.</title>
        <authorList>
            <person name="Goeker M."/>
        </authorList>
    </citation>
    <scope>NUCLEOTIDE SEQUENCE [LARGE SCALE GENOMIC DNA]</scope>
    <source>
        <strain evidence="3 4">DSM 25963</strain>
    </source>
</reference>
<dbReference type="PANTHER" id="PTHR10683">
    <property type="entry name" value="TRANSALDOLASE"/>
    <property type="match status" value="1"/>
</dbReference>
<protein>
    <submittedName>
        <fullName evidence="3">TalC/MipB family fructose-6-phosphate aldolase</fullName>
    </submittedName>
</protein>
<dbReference type="Gene3D" id="3.20.20.70">
    <property type="entry name" value="Aldolase class I"/>
    <property type="match status" value="1"/>
</dbReference>
<comment type="subcellular location">
    <subcellularLocation>
        <location evidence="1">Cytoplasm</location>
    </subcellularLocation>
</comment>
<dbReference type="EMBL" id="JAURUP010000025">
    <property type="protein sequence ID" value="MDP9751553.1"/>
    <property type="molecule type" value="Genomic_DNA"/>
</dbReference>
<evidence type="ECO:0000313" key="3">
    <source>
        <dbReference type="EMBL" id="MDP9751553.1"/>
    </source>
</evidence>
<dbReference type="SUPFAM" id="SSF51569">
    <property type="entry name" value="Aldolase"/>
    <property type="match status" value="1"/>
</dbReference>
<dbReference type="RefSeq" id="WP_307681420.1">
    <property type="nucleotide sequence ID" value="NZ_JAURUP010000025.1"/>
</dbReference>
<dbReference type="InterPro" id="IPR033919">
    <property type="entry name" value="TSA/FSA_arc/bac"/>
</dbReference>